<dbReference type="Gene3D" id="2.120.10.30">
    <property type="entry name" value="TolB, C-terminal domain"/>
    <property type="match status" value="1"/>
</dbReference>
<dbReference type="InterPro" id="IPR029010">
    <property type="entry name" value="ThuA-like"/>
</dbReference>
<dbReference type="Gene3D" id="1.25.10.10">
    <property type="entry name" value="Leucine-rich Repeat Variant"/>
    <property type="match status" value="1"/>
</dbReference>
<feature type="domain" description="Cytochrome c" evidence="5">
    <location>
        <begin position="1035"/>
        <end position="1124"/>
    </location>
</feature>
<dbReference type="Gene3D" id="2.60.120.260">
    <property type="entry name" value="Galactose-binding domain-like"/>
    <property type="match status" value="1"/>
</dbReference>
<gene>
    <name evidence="6" type="ORF">JIN84_02555</name>
</gene>
<dbReference type="SUPFAM" id="SSF52317">
    <property type="entry name" value="Class I glutamine amidotransferase-like"/>
    <property type="match status" value="1"/>
</dbReference>
<dbReference type="InterPro" id="IPR013428">
    <property type="entry name" value="Membrane-bound_put_N"/>
</dbReference>
<evidence type="ECO:0000313" key="7">
    <source>
        <dbReference type="Proteomes" id="UP000600139"/>
    </source>
</evidence>
<dbReference type="InterPro" id="IPR036909">
    <property type="entry name" value="Cyt_c-like_dom_sf"/>
</dbReference>
<keyword evidence="3 4" id="KW-0408">Iron</keyword>
<dbReference type="PROSITE" id="PS51007">
    <property type="entry name" value="CYTC"/>
    <property type="match status" value="1"/>
</dbReference>
<name>A0A934V5Z5_9BACT</name>
<dbReference type="RefSeq" id="WP_200349439.1">
    <property type="nucleotide sequence ID" value="NZ_BAABHZ010000010.1"/>
</dbReference>
<reference evidence="6" key="1">
    <citation type="submission" date="2021-01" db="EMBL/GenBank/DDBJ databases">
        <title>Modified the classification status of verrucomicrobia.</title>
        <authorList>
            <person name="Feng X."/>
        </authorList>
    </citation>
    <scope>NUCLEOTIDE SEQUENCE</scope>
    <source>
        <strain evidence="6">JCM 18052</strain>
    </source>
</reference>
<evidence type="ECO:0000256" key="3">
    <source>
        <dbReference type="ARBA" id="ARBA00023004"/>
    </source>
</evidence>
<dbReference type="GO" id="GO:0020037">
    <property type="term" value="F:heme binding"/>
    <property type="evidence" value="ECO:0007669"/>
    <property type="project" value="InterPro"/>
</dbReference>
<dbReference type="AlphaFoldDB" id="A0A934V5Z5"/>
<dbReference type="InterPro" id="IPR011042">
    <property type="entry name" value="6-blade_b-propeller_TolB-like"/>
</dbReference>
<keyword evidence="2 4" id="KW-0479">Metal-binding</keyword>
<dbReference type="InterPro" id="IPR009056">
    <property type="entry name" value="Cyt_c-like_dom"/>
</dbReference>
<dbReference type="NCBIfam" id="TIGR02604">
    <property type="entry name" value="Piru_Ver_Nterm"/>
    <property type="match status" value="1"/>
</dbReference>
<evidence type="ECO:0000313" key="6">
    <source>
        <dbReference type="EMBL" id="MBK1814477.1"/>
    </source>
</evidence>
<sequence>MKKLLLLPLAVLAAAIGVSQTSKQSATVEPRHVQILFLGAPTANGPAHDPVERYRVLKKALGTDGIALTYTQDLADLNRTTLDQYDGLMLYGNWKQNEPMDPSQEKALLSYVEDGHAFLPIHCASACFGGSEAFVKLVGGRFKSHETGVFKTTIAAPQHPIMRGYEGFETWDETYVHDRLNDDRTVLQLREKEPWTWVRDQGKGKVFYTAYGHDMRCWDQPEFHELLRRAILWSVGGDVRAKLTAMKLPTLEQEKVILPGYRERKTITEAQKPLSPADSLKLAQVPNGFDISLFASEPDIVNPIQFAWDHKGRAYVIETVDYPNNLQSGNLGHDRIHICEDTNGDGKADKFTLFADKLSIPASAVFANGGLIVTNCSEILFLQDTDGDDKADVRKVLFTGFNTGDTHAGVSNLRYGFDNWIYATIGYSGFKGTVGGKEHSFSTGFFRFKPDGSALEFLQNTTNNTWGLGFTSDFDILGSTANGNPSWYYTFAKDLYAKAGLPQPKTPNEDGNPKFFPASMDIRQVDQMDRYTAAAGHAFYTSERFPAEYRERVAFVTEATGKLVGQFDITAKGAGYVSKQLPNNLYSSADAWSGPVAAETGPDGAVWIADWYNLIIQHNPTPNKNSAGFDAKNGKGNAYESPIRNDSYGRILRVYPTGSKNDVYPKLDPKNLDSLLPALNHPNQFWRLTAQRLIVESGSQTAAAKLKEIVKTNSSSRAALHAVYALQSLGALDTETIKTALASTSRGVRRAGILNAPKDGTLAAAFEEKGAIAAHDPRELAEIFVALSQTTPSESTGKALRATLVAQKDVILDDATLNAAWQAAARNHAAGVLAANTADPATATKNAAPVNLLKDPGFEGPALGVWSLRPYRVDRPGTVEISIAPGGRNGGTALKITSPFPADIGAGADIPVKPNTRYRFGGWIRTENLENKGGRGALFNVHGGETSQTTSGTSDWKEFSLEFNSGSQSQVLLHCLFGGYGGGTGTAYYDDLYLEALGGGDISGSIDAVAKFHAAAGAPPVAVKEIVRKNKPDPAVHERGLAVYNMTCIACHGPDGKGVAGAFPPLDGSPFVTGDPSVPARVVILGLQGPIEVAGQKFESIMPPLTDLKDDQIADVVTYVRQTWSNDAPAVTADTVKQIRAKWGNHGKMLTAPELK</sequence>
<dbReference type="InterPro" id="IPR011041">
    <property type="entry name" value="Quinoprot_gluc/sorb_DH_b-prop"/>
</dbReference>
<dbReference type="Pfam" id="PF23500">
    <property type="entry name" value="DUF7133"/>
    <property type="match status" value="1"/>
</dbReference>
<dbReference type="Gene3D" id="1.10.760.10">
    <property type="entry name" value="Cytochrome c-like domain"/>
    <property type="match status" value="1"/>
</dbReference>
<keyword evidence="7" id="KW-1185">Reference proteome</keyword>
<dbReference type="Gene3D" id="3.40.50.880">
    <property type="match status" value="1"/>
</dbReference>
<proteinExistence type="predicted"/>
<evidence type="ECO:0000256" key="1">
    <source>
        <dbReference type="ARBA" id="ARBA00022617"/>
    </source>
</evidence>
<dbReference type="InterPro" id="IPR011989">
    <property type="entry name" value="ARM-like"/>
</dbReference>
<evidence type="ECO:0000256" key="2">
    <source>
        <dbReference type="ARBA" id="ARBA00022723"/>
    </source>
</evidence>
<evidence type="ECO:0000256" key="4">
    <source>
        <dbReference type="PROSITE-ProRule" id="PRU00433"/>
    </source>
</evidence>
<dbReference type="PANTHER" id="PTHR33546:SF1">
    <property type="entry name" value="LARGE, MULTIFUNCTIONAL SECRETED PROTEIN"/>
    <property type="match status" value="1"/>
</dbReference>
<dbReference type="GO" id="GO:0009055">
    <property type="term" value="F:electron transfer activity"/>
    <property type="evidence" value="ECO:0007669"/>
    <property type="project" value="InterPro"/>
</dbReference>
<protein>
    <submittedName>
        <fullName evidence="6">ThuA domain-containing protein</fullName>
    </submittedName>
</protein>
<comment type="caution">
    <text evidence="6">The sequence shown here is derived from an EMBL/GenBank/DDBJ whole genome shotgun (WGS) entry which is preliminary data.</text>
</comment>
<dbReference type="SUPFAM" id="SSF46626">
    <property type="entry name" value="Cytochrome c"/>
    <property type="match status" value="1"/>
</dbReference>
<dbReference type="PANTHER" id="PTHR33546">
    <property type="entry name" value="LARGE, MULTIFUNCTIONAL SECRETED PROTEIN-RELATED"/>
    <property type="match status" value="1"/>
</dbReference>
<dbReference type="Proteomes" id="UP000600139">
    <property type="component" value="Unassembled WGS sequence"/>
</dbReference>
<dbReference type="Pfam" id="PF00034">
    <property type="entry name" value="Cytochrom_C"/>
    <property type="match status" value="1"/>
</dbReference>
<dbReference type="GO" id="GO:0046872">
    <property type="term" value="F:metal ion binding"/>
    <property type="evidence" value="ECO:0007669"/>
    <property type="project" value="UniProtKB-KW"/>
</dbReference>
<dbReference type="SUPFAM" id="SSF50952">
    <property type="entry name" value="Soluble quinoprotein glucose dehydrogenase"/>
    <property type="match status" value="1"/>
</dbReference>
<keyword evidence="1 4" id="KW-0349">Heme</keyword>
<evidence type="ECO:0000259" key="5">
    <source>
        <dbReference type="PROSITE" id="PS51007"/>
    </source>
</evidence>
<accession>A0A934V5Z5</accession>
<dbReference type="InterPro" id="IPR055557">
    <property type="entry name" value="DUF7133"/>
</dbReference>
<dbReference type="EMBL" id="JAENIK010000004">
    <property type="protein sequence ID" value="MBK1814477.1"/>
    <property type="molecule type" value="Genomic_DNA"/>
</dbReference>
<dbReference type="InterPro" id="IPR029062">
    <property type="entry name" value="Class_I_gatase-like"/>
</dbReference>
<organism evidence="6 7">
    <name type="scientific">Luteolibacter yonseiensis</name>
    <dbReference type="NCBI Taxonomy" id="1144680"/>
    <lineage>
        <taxon>Bacteria</taxon>
        <taxon>Pseudomonadati</taxon>
        <taxon>Verrucomicrobiota</taxon>
        <taxon>Verrucomicrobiia</taxon>
        <taxon>Verrucomicrobiales</taxon>
        <taxon>Verrucomicrobiaceae</taxon>
        <taxon>Luteolibacter</taxon>
    </lineage>
</organism>
<dbReference type="Pfam" id="PF06283">
    <property type="entry name" value="ThuA"/>
    <property type="match status" value="1"/>
</dbReference>